<keyword evidence="1" id="KW-0472">Membrane</keyword>
<reference evidence="2 3" key="2">
    <citation type="journal article" date="2017" name="Nature">
        <title>The Apostasia genome and the evolution of orchids.</title>
        <authorList>
            <person name="Zhang G.Q."/>
            <person name="Liu K.W."/>
            <person name="Li Z."/>
            <person name="Lohaus R."/>
            <person name="Hsiao Y.Y."/>
            <person name="Niu S.C."/>
            <person name="Wang J.Y."/>
            <person name="Lin Y.C."/>
            <person name="Xu Q."/>
            <person name="Chen L.J."/>
            <person name="Yoshida K."/>
            <person name="Fujiwara S."/>
            <person name="Wang Z.W."/>
            <person name="Zhang Y.Q."/>
            <person name="Mitsuda N."/>
            <person name="Wang M."/>
            <person name="Liu G.H."/>
            <person name="Pecoraro L."/>
            <person name="Huang H.X."/>
            <person name="Xiao X.J."/>
            <person name="Lin M."/>
            <person name="Wu X.Y."/>
            <person name="Wu W.L."/>
            <person name="Chen Y.Y."/>
            <person name="Chang S.B."/>
            <person name="Sakamoto S."/>
            <person name="Ohme-Takagi M."/>
            <person name="Yagi M."/>
            <person name="Zeng S.J."/>
            <person name="Shen C.Y."/>
            <person name="Yeh C.M."/>
            <person name="Luo Y.B."/>
            <person name="Tsai W.C."/>
            <person name="Van de Peer Y."/>
            <person name="Liu Z.J."/>
        </authorList>
    </citation>
    <scope>NUCLEOTIDE SEQUENCE [LARGE SCALE GENOMIC DNA]</scope>
    <source>
        <tissue evidence="2">The whole plant</tissue>
    </source>
</reference>
<accession>A0A2I0W3S9</accession>
<evidence type="ECO:0000313" key="2">
    <source>
        <dbReference type="EMBL" id="PKU70310.1"/>
    </source>
</evidence>
<feature type="transmembrane region" description="Helical" evidence="1">
    <location>
        <begin position="21"/>
        <end position="42"/>
    </location>
</feature>
<dbReference type="AlphaFoldDB" id="A0A2I0W3S9"/>
<gene>
    <name evidence="2" type="ORF">MA16_Dca007061</name>
</gene>
<keyword evidence="1" id="KW-0812">Transmembrane</keyword>
<sequence length="58" mass="6850">MYYNTAICIWPRKLLSCVLSFIRAASTFNGIFFLLEDLLFFFEWPLYNGGSTAVFFFF</sequence>
<reference evidence="2 3" key="1">
    <citation type="journal article" date="2016" name="Sci. Rep.">
        <title>The Dendrobium catenatum Lindl. genome sequence provides insights into polysaccharide synthase, floral development and adaptive evolution.</title>
        <authorList>
            <person name="Zhang G.Q."/>
            <person name="Xu Q."/>
            <person name="Bian C."/>
            <person name="Tsai W.C."/>
            <person name="Yeh C.M."/>
            <person name="Liu K.W."/>
            <person name="Yoshida K."/>
            <person name="Zhang L.S."/>
            <person name="Chang S.B."/>
            <person name="Chen F."/>
            <person name="Shi Y."/>
            <person name="Su Y.Y."/>
            <person name="Zhang Y.Q."/>
            <person name="Chen L.J."/>
            <person name="Yin Y."/>
            <person name="Lin M."/>
            <person name="Huang H."/>
            <person name="Deng H."/>
            <person name="Wang Z.W."/>
            <person name="Zhu S.L."/>
            <person name="Zhao X."/>
            <person name="Deng C."/>
            <person name="Niu S.C."/>
            <person name="Huang J."/>
            <person name="Wang M."/>
            <person name="Liu G.H."/>
            <person name="Yang H.J."/>
            <person name="Xiao X.J."/>
            <person name="Hsiao Y.Y."/>
            <person name="Wu W.L."/>
            <person name="Chen Y.Y."/>
            <person name="Mitsuda N."/>
            <person name="Ohme-Takagi M."/>
            <person name="Luo Y.B."/>
            <person name="Van de Peer Y."/>
            <person name="Liu Z.J."/>
        </authorList>
    </citation>
    <scope>NUCLEOTIDE SEQUENCE [LARGE SCALE GENOMIC DNA]</scope>
    <source>
        <tissue evidence="2">The whole plant</tissue>
    </source>
</reference>
<keyword evidence="1" id="KW-1133">Transmembrane helix</keyword>
<evidence type="ECO:0000256" key="1">
    <source>
        <dbReference type="SAM" id="Phobius"/>
    </source>
</evidence>
<dbReference type="Proteomes" id="UP000233837">
    <property type="component" value="Unassembled WGS sequence"/>
</dbReference>
<protein>
    <submittedName>
        <fullName evidence="2">Uncharacterized protein</fullName>
    </submittedName>
</protein>
<evidence type="ECO:0000313" key="3">
    <source>
        <dbReference type="Proteomes" id="UP000233837"/>
    </source>
</evidence>
<keyword evidence="3" id="KW-1185">Reference proteome</keyword>
<organism evidence="2 3">
    <name type="scientific">Dendrobium catenatum</name>
    <dbReference type="NCBI Taxonomy" id="906689"/>
    <lineage>
        <taxon>Eukaryota</taxon>
        <taxon>Viridiplantae</taxon>
        <taxon>Streptophyta</taxon>
        <taxon>Embryophyta</taxon>
        <taxon>Tracheophyta</taxon>
        <taxon>Spermatophyta</taxon>
        <taxon>Magnoliopsida</taxon>
        <taxon>Liliopsida</taxon>
        <taxon>Asparagales</taxon>
        <taxon>Orchidaceae</taxon>
        <taxon>Epidendroideae</taxon>
        <taxon>Malaxideae</taxon>
        <taxon>Dendrobiinae</taxon>
        <taxon>Dendrobium</taxon>
    </lineage>
</organism>
<name>A0A2I0W3S9_9ASPA</name>
<dbReference type="EMBL" id="KZ502938">
    <property type="protein sequence ID" value="PKU70310.1"/>
    <property type="molecule type" value="Genomic_DNA"/>
</dbReference>
<proteinExistence type="predicted"/>